<comment type="caution">
    <text evidence="1">The sequence shown here is derived from an EMBL/GenBank/DDBJ whole genome shotgun (WGS) entry which is preliminary data.</text>
</comment>
<protein>
    <submittedName>
        <fullName evidence="1">23882_t:CDS:1</fullName>
    </submittedName>
</protein>
<feature type="non-terminal residue" evidence="1">
    <location>
        <position position="1"/>
    </location>
</feature>
<accession>A0A9N9KIK5</accession>
<dbReference type="Proteomes" id="UP000789759">
    <property type="component" value="Unassembled WGS sequence"/>
</dbReference>
<evidence type="ECO:0000313" key="2">
    <source>
        <dbReference type="Proteomes" id="UP000789759"/>
    </source>
</evidence>
<sequence>MKVKLDSLPTELLLIIFSCLSFKQQIHVRRNQINLKQIRKLIKRKANEEIYCIFHPSKKYLLYDKRYVLSQHKKICDRCHKFRSLEEILVSNAQCDIDCIIRDKKKRIEKLSKNKCCEYFGLWKREE</sequence>
<keyword evidence="2" id="KW-1185">Reference proteome</keyword>
<dbReference type="AlphaFoldDB" id="A0A9N9KIK5"/>
<organism evidence="1 2">
    <name type="scientific">Cetraspora pellucida</name>
    <dbReference type="NCBI Taxonomy" id="1433469"/>
    <lineage>
        <taxon>Eukaryota</taxon>
        <taxon>Fungi</taxon>
        <taxon>Fungi incertae sedis</taxon>
        <taxon>Mucoromycota</taxon>
        <taxon>Glomeromycotina</taxon>
        <taxon>Glomeromycetes</taxon>
        <taxon>Diversisporales</taxon>
        <taxon>Gigasporaceae</taxon>
        <taxon>Cetraspora</taxon>
    </lineage>
</organism>
<name>A0A9N9KIK5_9GLOM</name>
<evidence type="ECO:0000313" key="1">
    <source>
        <dbReference type="EMBL" id="CAG8834418.1"/>
    </source>
</evidence>
<gene>
    <name evidence="1" type="ORF">CPELLU_LOCUS21101</name>
</gene>
<proteinExistence type="predicted"/>
<reference evidence="1" key="1">
    <citation type="submission" date="2021-06" db="EMBL/GenBank/DDBJ databases">
        <authorList>
            <person name="Kallberg Y."/>
            <person name="Tangrot J."/>
            <person name="Rosling A."/>
        </authorList>
    </citation>
    <scope>NUCLEOTIDE SEQUENCE</scope>
    <source>
        <strain evidence="1">FL966</strain>
    </source>
</reference>
<dbReference type="EMBL" id="CAJVQA010073413">
    <property type="protein sequence ID" value="CAG8834418.1"/>
    <property type="molecule type" value="Genomic_DNA"/>
</dbReference>